<comment type="caution">
    <text evidence="1">The sequence shown here is derived from an EMBL/GenBank/DDBJ whole genome shotgun (WGS) entry which is preliminary data.</text>
</comment>
<dbReference type="RefSeq" id="WP_238234369.1">
    <property type="nucleotide sequence ID" value="NZ_BPQQ01000016.1"/>
</dbReference>
<evidence type="ECO:0000313" key="2">
    <source>
        <dbReference type="Proteomes" id="UP001055153"/>
    </source>
</evidence>
<sequence length="58" mass="6297">MAAQRDRLDVFQGRNKLGSVIMSRPGTVYAYGPQGEPVGCYADVEAAQRALAERKRAA</sequence>
<organism evidence="1 2">
    <name type="scientific">Methylobacterium isbiliense</name>
    <dbReference type="NCBI Taxonomy" id="315478"/>
    <lineage>
        <taxon>Bacteria</taxon>
        <taxon>Pseudomonadati</taxon>
        <taxon>Pseudomonadota</taxon>
        <taxon>Alphaproteobacteria</taxon>
        <taxon>Hyphomicrobiales</taxon>
        <taxon>Methylobacteriaceae</taxon>
        <taxon>Methylobacterium</taxon>
    </lineage>
</organism>
<gene>
    <name evidence="1" type="ORF">GMJLKIPL_1401</name>
</gene>
<accession>A0ABQ4SCD3</accession>
<name>A0ABQ4SCD3_9HYPH</name>
<reference evidence="1" key="1">
    <citation type="journal article" date="2021" name="Front. Microbiol.">
        <title>Comprehensive Comparative Genomics and Phenotyping of Methylobacterium Species.</title>
        <authorList>
            <person name="Alessa O."/>
            <person name="Ogura Y."/>
            <person name="Fujitani Y."/>
            <person name="Takami H."/>
            <person name="Hayashi T."/>
            <person name="Sahin N."/>
            <person name="Tani A."/>
        </authorList>
    </citation>
    <scope>NUCLEOTIDE SEQUENCE</scope>
    <source>
        <strain evidence="1">DSM 17168</strain>
    </source>
</reference>
<dbReference type="Proteomes" id="UP001055153">
    <property type="component" value="Unassembled WGS sequence"/>
</dbReference>
<dbReference type="EMBL" id="BPQQ01000016">
    <property type="protein sequence ID" value="GJD99483.1"/>
    <property type="molecule type" value="Genomic_DNA"/>
</dbReference>
<proteinExistence type="predicted"/>
<keyword evidence="2" id="KW-1185">Reference proteome</keyword>
<reference evidence="1" key="2">
    <citation type="submission" date="2021-08" db="EMBL/GenBank/DDBJ databases">
        <authorList>
            <person name="Tani A."/>
            <person name="Ola A."/>
            <person name="Ogura Y."/>
            <person name="Katsura K."/>
            <person name="Hayashi T."/>
        </authorList>
    </citation>
    <scope>NUCLEOTIDE SEQUENCE</scope>
    <source>
        <strain evidence="1">DSM 17168</strain>
    </source>
</reference>
<protein>
    <submittedName>
        <fullName evidence="1">Uncharacterized protein</fullName>
    </submittedName>
</protein>
<evidence type="ECO:0000313" key="1">
    <source>
        <dbReference type="EMBL" id="GJD99483.1"/>
    </source>
</evidence>